<dbReference type="InterPro" id="IPR007201">
    <property type="entry name" value="Mei2-like_Rrm_C"/>
</dbReference>
<dbReference type="PANTHER" id="PTHR12302:SF2">
    <property type="entry name" value="STAPHYLOCOCCAL NUCLEASE DOMAIN-CONTAINING PROTEIN 1"/>
    <property type="match status" value="1"/>
</dbReference>
<reference evidence="4" key="1">
    <citation type="submission" date="2022-07" db="EMBL/GenBank/DDBJ databases">
        <title>Genome Sequence of Leucocoprinus birnbaumii.</title>
        <authorList>
            <person name="Buettner E."/>
        </authorList>
    </citation>
    <scope>NUCLEOTIDE SEQUENCE</scope>
    <source>
        <strain evidence="4">VT141</strain>
    </source>
</reference>
<evidence type="ECO:0000259" key="2">
    <source>
        <dbReference type="PROSITE" id="PS50304"/>
    </source>
</evidence>
<dbReference type="PROSITE" id="PS50304">
    <property type="entry name" value="TUDOR"/>
    <property type="match status" value="1"/>
</dbReference>
<dbReference type="InterPro" id="IPR012677">
    <property type="entry name" value="Nucleotide-bd_a/b_plait_sf"/>
</dbReference>
<dbReference type="PROSITE" id="PS50830">
    <property type="entry name" value="TNASE_3"/>
    <property type="match status" value="4"/>
</dbReference>
<evidence type="ECO:0000313" key="5">
    <source>
        <dbReference type="Proteomes" id="UP001213000"/>
    </source>
</evidence>
<feature type="domain" description="TNase-like" evidence="3">
    <location>
        <begin position="511"/>
        <end position="645"/>
    </location>
</feature>
<feature type="domain" description="TNase-like" evidence="3">
    <location>
        <begin position="342"/>
        <end position="481"/>
    </location>
</feature>
<dbReference type="Pfam" id="PF00565">
    <property type="entry name" value="SNase"/>
    <property type="match status" value="4"/>
</dbReference>
<gene>
    <name evidence="4" type="ORF">NP233_g4518</name>
</gene>
<feature type="domain" description="Tudor" evidence="2">
    <location>
        <begin position="719"/>
        <end position="779"/>
    </location>
</feature>
<dbReference type="InterPro" id="IPR034862">
    <property type="entry name" value="Fungal_Mei2-like_RRM3"/>
</dbReference>
<feature type="region of interest" description="Disordered" evidence="1">
    <location>
        <begin position="1208"/>
        <end position="1241"/>
    </location>
</feature>
<dbReference type="SUPFAM" id="SSF63748">
    <property type="entry name" value="Tudor/PWWP/MBT"/>
    <property type="match status" value="1"/>
</dbReference>
<proteinExistence type="predicted"/>
<dbReference type="Gene3D" id="2.30.30.140">
    <property type="match status" value="1"/>
</dbReference>
<dbReference type="Pfam" id="PF00702">
    <property type="entry name" value="Hydrolase"/>
    <property type="match status" value="1"/>
</dbReference>
<dbReference type="InterPro" id="IPR002999">
    <property type="entry name" value="Tudor"/>
</dbReference>
<dbReference type="InterPro" id="IPR023214">
    <property type="entry name" value="HAD_sf"/>
</dbReference>
<dbReference type="Gene3D" id="3.40.50.1000">
    <property type="entry name" value="HAD superfamily/HAD-like"/>
    <property type="match status" value="1"/>
</dbReference>
<feature type="region of interest" description="Disordered" evidence="1">
    <location>
        <begin position="1278"/>
        <end position="1315"/>
    </location>
</feature>
<evidence type="ECO:0000259" key="3">
    <source>
        <dbReference type="PROSITE" id="PS50830"/>
    </source>
</evidence>
<comment type="caution">
    <text evidence="4">The sequence shown here is derived from an EMBL/GenBank/DDBJ whole genome shotgun (WGS) entry which is preliminary data.</text>
</comment>
<organism evidence="4 5">
    <name type="scientific">Leucocoprinus birnbaumii</name>
    <dbReference type="NCBI Taxonomy" id="56174"/>
    <lineage>
        <taxon>Eukaryota</taxon>
        <taxon>Fungi</taxon>
        <taxon>Dikarya</taxon>
        <taxon>Basidiomycota</taxon>
        <taxon>Agaricomycotina</taxon>
        <taxon>Agaricomycetes</taxon>
        <taxon>Agaricomycetidae</taxon>
        <taxon>Agaricales</taxon>
        <taxon>Agaricineae</taxon>
        <taxon>Agaricaceae</taxon>
        <taxon>Leucocoprinus</taxon>
    </lineage>
</organism>
<dbReference type="SMART" id="SM00333">
    <property type="entry name" value="TUDOR"/>
    <property type="match status" value="1"/>
</dbReference>
<sequence>MSLKAIVKSVISGDSLILRGRPGPQGQPPKERVLHLADLNAPRLGTQSREDEPWAFESREFLRALVVGKEVSFTSIHSLPSNDDVPRDIGTAEVNGLDLVSEILKNGWAKLKESKREPTPEDLKRKELENEAKEAGKGVWKSESPPVRQVSYTMPEDSQAFLSEWKNKSIDAIVEQVRDGSNVRARLLLPEGDHQFVNIAMAGVRCPRTSTKQGEPSEQYSEEAKFFTESRLLQRAVRVQILSVPTPGATPFQTGPNVAAPAPVTVFIGNVLHPAGNIAEHLVSVGLARIVDWHAGMLAAGGGMQRLREAEKTAKERRAYLYANATAPAISRTGSAAGGPVRAFDATVVRIWSGDQVSVADKDGKERRLQLSSTRGPKLSDPRQAYYAQEAKEFLRKRLIGKRVKVTIDFVRPREGEFEERECATIRYGGHNANIAEQLIEKGLAGVVRHRRDDEDRSPDYDKLMAAEQIALNDTRGIHSGKEIPAPKQPLNISETSNRATPFLSGFKRLGRIPAIVDYVAAGSRFKLLLPKDNQVLTLVLGGIRAPRTARNPSEKSEPYGVQSLEFAMRKYMQREVEFEVETTDKSGGFIGALYLNKTENAAVELVRAGLATVHSFSADNLSYARQLYDAEAEAKKEKLNIWTDYDEEADKETEVQPENDSAPLKSEYLDVIISDVRTKNGLSFSVQVLNTEGIASLEKLMKEFSLHHSGAMTLPPGFVPRGGDLVSAKFSDGAWYRAKVRRASPVKKEAEVTFIDYGNQDTVSFSNIRPLDPKFRTLPGQAQDARLSFVKLVGEESEYHAEAVDRFRSLCEGRKFIANIDHKEGPMLHLRLIDPADSSAVQDPWSCVNVDLVREGFASIDRSCRYLQSYAPAVKRLREAVSEAKRDRAGTLDPNAIKSSFKVALKEVQVESPAYVQGADVWWGEVIRRTALGAGADERALDASIHKIVPTLLKRFSSGEGYAAFEDAIPTIQHLHDSLGVATAVVSNGDSRIRSVIQDLGFPSYLNPIVLSEEEGVEKPAREIFERALAGAAKGGTPFNPAVCLHVGDELVCDFQGATEAGIQALLLRRTGPGGEQAHKEPDESLDGVQVITDLEAVVSLAFYPRFISVLLRNVPPSSFIPISPSKRPRRVFHILEFSQCPLSAFSHDPASILECLNPEFQAPTNAPSFLHRVFNIHHHYPISGTTLLASLSGVAHLHEFFDRIPPHSRPQMSSTAKEVTPTRPPTPFVSASKPPPNTPPIVLTKLHPNEMASKPEKSSLKGCELRRNLKTTHLYTRRRHRKDRDATQHLLTPPLTPSSSLRTTASADSTDETLEEKVQRLHELQEPEATHFLHLENVSRAVNRDFLQDAITSALAHLTPHRRSNPALPLDKKGAAPPGASCLKGSFRRHTTTSGTLFLAFYDVRDTIAAKAVLSQRTGGVLAECLGDEKLIDGTPAWFVCRFITADELVKTIGNSSFLATIDGGFLLSVTVGDNTDAGSAQTIRDDTKQAIELHTLVKTLESYGTLRLFKPESCSNEGQNFLVEFFDVRDADEAYTCLHGQVMWGMTMRTSGRLPSDLPEASDALETLSNKNQDRPDTPLSSHQSSASESHLPKLRPSIGPPGEASQMRGRFISETVRSRPRAVSVGNETTTSNSPRLCDHQPKTSSPTIFYSSFDLNDSFPSISSLTEDKTLGGQIAESNDAFPEIHQISIPREPQQACSAADCRYCPSRGQDSSTGSQPFNNHVGASFVQTLPFPVQSPPHLFVSPEFETPVVFPQPAAAWSFDPHIIPPATGNNFDLFTPTFIPTIPVVPVEHRFPEPNPNPNLIPNGLVFPAIAPALHVPPPPFVEAQPPVPLVHHNIFVTNEPGPQTDVDASLKLSTSGLSVNDRNFLNTARIEDGLDTRTTVMIKNIPNKMTAKDLIQYISEVCPRKIDFLYLRMDFKNGCNVGYAFVNFIRVQDMLKFAKKRLGVKWNLFSSEKVLQMSYANYQGKEALVEKFKNSCIMDERDEWRPKIFYSSGPEQGLPEPFPAPTHLRRKERSSHNRGALYVPGPPAHSGSSSGNGYLNNGSSRRQDYHSAAGARYLEHRTRSVDRGHREDSLGFGRQVRAHVDRSR</sequence>
<dbReference type="GO" id="GO:0005634">
    <property type="term" value="C:nucleus"/>
    <property type="evidence" value="ECO:0007669"/>
    <property type="project" value="TreeGrafter"/>
</dbReference>
<dbReference type="CDD" id="cd00175">
    <property type="entry name" value="SNc"/>
    <property type="match status" value="1"/>
</dbReference>
<dbReference type="SMART" id="SM00318">
    <property type="entry name" value="SNc"/>
    <property type="match status" value="4"/>
</dbReference>
<dbReference type="PANTHER" id="PTHR12302">
    <property type="entry name" value="EBNA2 BINDING PROTEIN P100"/>
    <property type="match status" value="1"/>
</dbReference>
<feature type="compositionally biased region" description="Pro residues" evidence="1">
    <location>
        <begin position="1224"/>
        <end position="1241"/>
    </location>
</feature>
<dbReference type="InterPro" id="IPR036412">
    <property type="entry name" value="HAD-like_sf"/>
</dbReference>
<dbReference type="InterPro" id="IPR035979">
    <property type="entry name" value="RBD_domain_sf"/>
</dbReference>
<feature type="compositionally biased region" description="Low complexity" evidence="1">
    <location>
        <begin position="1292"/>
        <end position="1309"/>
    </location>
</feature>
<dbReference type="EMBL" id="JANIEX010000246">
    <property type="protein sequence ID" value="KAJ3570264.1"/>
    <property type="molecule type" value="Genomic_DNA"/>
</dbReference>
<dbReference type="GO" id="GO:0004518">
    <property type="term" value="F:nuclease activity"/>
    <property type="evidence" value="ECO:0007669"/>
    <property type="project" value="TreeGrafter"/>
</dbReference>
<dbReference type="CDD" id="cd12532">
    <property type="entry name" value="RRM3_MEI2_fungi"/>
    <property type="match status" value="1"/>
</dbReference>
<feature type="compositionally biased region" description="Basic and acidic residues" evidence="1">
    <location>
        <begin position="114"/>
        <end position="136"/>
    </location>
</feature>
<feature type="region of interest" description="Disordered" evidence="1">
    <location>
        <begin position="114"/>
        <end position="142"/>
    </location>
</feature>
<dbReference type="Gene3D" id="2.40.50.90">
    <property type="match status" value="5"/>
</dbReference>
<accession>A0AAD5YXI8</accession>
<feature type="domain" description="TNase-like" evidence="3">
    <location>
        <begin position="168"/>
        <end position="324"/>
    </location>
</feature>
<dbReference type="FunFam" id="2.30.30.140:FF:000018">
    <property type="entry name" value="Serine/threonine-protein kinase 31"/>
    <property type="match status" value="1"/>
</dbReference>
<feature type="domain" description="TNase-like" evidence="3">
    <location>
        <begin position="1"/>
        <end position="142"/>
    </location>
</feature>
<feature type="compositionally biased region" description="Low complexity" evidence="1">
    <location>
        <begin position="2039"/>
        <end position="2055"/>
    </location>
</feature>
<dbReference type="SUPFAM" id="SSF56784">
    <property type="entry name" value="HAD-like"/>
    <property type="match status" value="1"/>
</dbReference>
<dbReference type="GO" id="GO:0003723">
    <property type="term" value="F:RNA binding"/>
    <property type="evidence" value="ECO:0007669"/>
    <property type="project" value="TreeGrafter"/>
</dbReference>
<dbReference type="InterPro" id="IPR016071">
    <property type="entry name" value="Staphylococal_nuclease_OB-fold"/>
</dbReference>
<dbReference type="SUPFAM" id="SSF50199">
    <property type="entry name" value="Staphylococcal nuclease"/>
    <property type="match status" value="5"/>
</dbReference>
<dbReference type="Pfam" id="PF00567">
    <property type="entry name" value="TUDOR"/>
    <property type="match status" value="1"/>
</dbReference>
<feature type="region of interest" description="Disordered" evidence="1">
    <location>
        <begin position="1572"/>
        <end position="1647"/>
    </location>
</feature>
<keyword evidence="5" id="KW-1185">Reference proteome</keyword>
<protein>
    <submittedName>
        <fullName evidence="4">Uncharacterized protein</fullName>
    </submittedName>
</protein>
<feature type="compositionally biased region" description="Basic and acidic residues" evidence="1">
    <location>
        <begin position="2068"/>
        <end position="2084"/>
    </location>
</feature>
<dbReference type="Gene3D" id="3.30.70.330">
    <property type="match status" value="1"/>
</dbReference>
<name>A0AAD5YXI8_9AGAR</name>
<dbReference type="GO" id="GO:0006402">
    <property type="term" value="P:mRNA catabolic process"/>
    <property type="evidence" value="ECO:0007669"/>
    <property type="project" value="TreeGrafter"/>
</dbReference>
<feature type="compositionally biased region" description="Polar residues" evidence="1">
    <location>
        <begin position="1630"/>
        <end position="1639"/>
    </location>
</feature>
<dbReference type="Proteomes" id="UP001213000">
    <property type="component" value="Unassembled WGS sequence"/>
</dbReference>
<feature type="region of interest" description="Disordered" evidence="1">
    <location>
        <begin position="2001"/>
        <end position="2099"/>
    </location>
</feature>
<evidence type="ECO:0000313" key="4">
    <source>
        <dbReference type="EMBL" id="KAJ3570264.1"/>
    </source>
</evidence>
<dbReference type="Pfam" id="PF04059">
    <property type="entry name" value="RRM_2"/>
    <property type="match status" value="1"/>
</dbReference>
<dbReference type="SUPFAM" id="SSF54928">
    <property type="entry name" value="RNA-binding domain, RBD"/>
    <property type="match status" value="1"/>
</dbReference>
<feature type="compositionally biased region" description="Low complexity" evidence="1">
    <location>
        <begin position="1584"/>
        <end position="1593"/>
    </location>
</feature>
<dbReference type="GO" id="GO:0005829">
    <property type="term" value="C:cytosol"/>
    <property type="evidence" value="ECO:0007669"/>
    <property type="project" value="TreeGrafter"/>
</dbReference>
<evidence type="ECO:0000256" key="1">
    <source>
        <dbReference type="SAM" id="MobiDB-lite"/>
    </source>
</evidence>
<dbReference type="FunFam" id="2.40.50.90:FF:000001">
    <property type="entry name" value="Staphylococcal nuclease domain-containing protein"/>
    <property type="match status" value="1"/>
</dbReference>
<dbReference type="InterPro" id="IPR035437">
    <property type="entry name" value="SNase_OB-fold_sf"/>
</dbReference>